<accession>A0A495J1H7</accession>
<dbReference type="AlphaFoldDB" id="A0A495J1H7"/>
<feature type="chain" id="PRO_5019808427" description="Carboxypeptidase family protein" evidence="1">
    <location>
        <begin position="24"/>
        <end position="909"/>
    </location>
</feature>
<dbReference type="InterPro" id="IPR008964">
    <property type="entry name" value="Invasin/intimin_cell_adhesion"/>
</dbReference>
<protein>
    <recommendedName>
        <fullName evidence="4">Carboxypeptidase family protein</fullName>
    </recommendedName>
</protein>
<gene>
    <name evidence="2" type="ORF">BDD43_2664</name>
</gene>
<comment type="caution">
    <text evidence="2">The sequence shown here is derived from an EMBL/GenBank/DDBJ whole genome shotgun (WGS) entry which is preliminary data.</text>
</comment>
<reference evidence="2 3" key="1">
    <citation type="submission" date="2018-10" db="EMBL/GenBank/DDBJ databases">
        <title>Genomic Encyclopedia of Archaeal and Bacterial Type Strains, Phase II (KMG-II): from individual species to whole genera.</title>
        <authorList>
            <person name="Goeker M."/>
        </authorList>
    </citation>
    <scope>NUCLEOTIDE SEQUENCE [LARGE SCALE GENOMIC DNA]</scope>
    <source>
        <strain evidence="2 3">DSM 18602</strain>
    </source>
</reference>
<evidence type="ECO:0000313" key="3">
    <source>
        <dbReference type="Proteomes" id="UP000268007"/>
    </source>
</evidence>
<evidence type="ECO:0000256" key="1">
    <source>
        <dbReference type="SAM" id="SignalP"/>
    </source>
</evidence>
<dbReference type="Gene3D" id="2.60.40.1930">
    <property type="match status" value="1"/>
</dbReference>
<keyword evidence="1" id="KW-0732">Signal</keyword>
<sequence length="909" mass="101169">MIFKKHILALSVLIAFFHLSAHSQQDTMSIKTIIDKTNKFTHSYPLEKVYLHTDKPYYSVGDTIWFKAYVTIGLHQPSVLSKIVYVDVLNGRDTLVQALKLQLFNGTATGSMPITQALFKQGNYHLSAYTNWMRNFDPAYFFNKTITIANPIDNEVFTTASFSGSEKNKQQKVNARIQFKDVFGNPYANKKVSWLINNDDDKPLKGKETTDANGFLNLAITVGKSPVLASNYLSATIETGSKKQVNKLFSLRTAVAEPDIQFFPEGGALVSGTRTKVAFKAINSAGLGIDVKGTIVDNTGATVTDFKSQHLGMGFALFVPEDGKTYKANVTYADGTQNTLDLPKVQSAGVSLAVYNSNTSDTLNVKVTASNAFFEQNKNKVLYLVGQTSGVICYAAKTTLQTAMFSALISKNRFPSGVTQFTLFSDNGTPLSERVTFVQQNDKLNLSLTPSAKTYGPRKQVKMQVMAKNATTPVEASLSVAVVDETKVPFDEDAETTILTSFLLSSDLKGYIEKPNYYFRNPTPKTAADLDVLMLTQGYRRFSYPDILKNLQPRIYVLPEQGIEITGTLRNSTGMPIAKGNVRLQIPDKYYSTQTTTNMSGEFRFSNLILPDSTQVIINARNNVNANNLMIMLNGTSFQVVTPNFNYPDEVMNIDTALYPYIQNTKRQYNSSHTLKEVEIKEQVFVKKPGYQDFSNLTGLGFPDHTIDGSRLKDCPNFAMCLQTMLMGLTYDNFNFYITRDYSQGQKSTPVAIYFNGMQVDYNYIAGLTSPNIESVEVFLNDGVSGINKLNNTKGVIEITTKVMPKGQKITKDQLAELFPPKYIAKIMPKGYNVSREFYSPKYSGPANVLQHADLRSTIYWNAHLNTDKTGATSFDFFTADNRGTYKAIIEGIDADGNIGRTVYRFKVQ</sequence>
<name>A0A495J1H7_9SPHI</name>
<dbReference type="SUPFAM" id="SSF49373">
    <property type="entry name" value="Invasin/intimin cell-adhesion fragments"/>
    <property type="match status" value="1"/>
</dbReference>
<organism evidence="2 3">
    <name type="scientific">Mucilaginibacter gracilis</name>
    <dbReference type="NCBI Taxonomy" id="423350"/>
    <lineage>
        <taxon>Bacteria</taxon>
        <taxon>Pseudomonadati</taxon>
        <taxon>Bacteroidota</taxon>
        <taxon>Sphingobacteriia</taxon>
        <taxon>Sphingobacteriales</taxon>
        <taxon>Sphingobacteriaceae</taxon>
        <taxon>Mucilaginibacter</taxon>
    </lineage>
</organism>
<feature type="signal peptide" evidence="1">
    <location>
        <begin position="1"/>
        <end position="23"/>
    </location>
</feature>
<dbReference type="EMBL" id="RBKU01000001">
    <property type="protein sequence ID" value="RKR82481.1"/>
    <property type="molecule type" value="Genomic_DNA"/>
</dbReference>
<dbReference type="OrthoDB" id="609485at2"/>
<evidence type="ECO:0008006" key="4">
    <source>
        <dbReference type="Google" id="ProtNLM"/>
    </source>
</evidence>
<dbReference type="RefSeq" id="WP_121198080.1">
    <property type="nucleotide sequence ID" value="NZ_RBKU01000001.1"/>
</dbReference>
<keyword evidence="3" id="KW-1185">Reference proteome</keyword>
<dbReference type="Proteomes" id="UP000268007">
    <property type="component" value="Unassembled WGS sequence"/>
</dbReference>
<evidence type="ECO:0000313" key="2">
    <source>
        <dbReference type="EMBL" id="RKR82481.1"/>
    </source>
</evidence>
<proteinExistence type="predicted"/>